<proteinExistence type="predicted"/>
<accession>A0A6A5V2A1</accession>
<feature type="compositionally biased region" description="Polar residues" evidence="1">
    <location>
        <begin position="152"/>
        <end position="163"/>
    </location>
</feature>
<name>A0A6A5V2A1_9PLEO</name>
<evidence type="ECO:0000313" key="3">
    <source>
        <dbReference type="Proteomes" id="UP000800036"/>
    </source>
</evidence>
<dbReference type="Proteomes" id="UP000800036">
    <property type="component" value="Unassembled WGS sequence"/>
</dbReference>
<reference evidence="2" key="1">
    <citation type="journal article" date="2020" name="Stud. Mycol.">
        <title>101 Dothideomycetes genomes: a test case for predicting lifestyles and emergence of pathogens.</title>
        <authorList>
            <person name="Haridas S."/>
            <person name="Albert R."/>
            <person name="Binder M."/>
            <person name="Bloem J."/>
            <person name="Labutti K."/>
            <person name="Salamov A."/>
            <person name="Andreopoulos B."/>
            <person name="Baker S."/>
            <person name="Barry K."/>
            <person name="Bills G."/>
            <person name="Bluhm B."/>
            <person name="Cannon C."/>
            <person name="Castanera R."/>
            <person name="Culley D."/>
            <person name="Daum C."/>
            <person name="Ezra D."/>
            <person name="Gonzalez J."/>
            <person name="Henrissat B."/>
            <person name="Kuo A."/>
            <person name="Liang C."/>
            <person name="Lipzen A."/>
            <person name="Lutzoni F."/>
            <person name="Magnuson J."/>
            <person name="Mondo S."/>
            <person name="Nolan M."/>
            <person name="Ohm R."/>
            <person name="Pangilinan J."/>
            <person name="Park H.-J."/>
            <person name="Ramirez L."/>
            <person name="Alfaro M."/>
            <person name="Sun H."/>
            <person name="Tritt A."/>
            <person name="Yoshinaga Y."/>
            <person name="Zwiers L.-H."/>
            <person name="Turgeon B."/>
            <person name="Goodwin S."/>
            <person name="Spatafora J."/>
            <person name="Crous P."/>
            <person name="Grigoriev I."/>
        </authorList>
    </citation>
    <scope>NUCLEOTIDE SEQUENCE</scope>
    <source>
        <strain evidence="2">CBS 107.79</strain>
    </source>
</reference>
<gene>
    <name evidence="2" type="ORF">BU23DRAFT_570135</name>
</gene>
<sequence length="298" mass="32696">MQYSTCAANNVGVSSVEEAKEVSTSGRSCGEEMTSSCAPLINLTVDDDLVATLGSTEISAEKLQTEPSGLGQNQNDHVGSAVVIDLTDDDERIAPDGLQVLATSSTSSSHSKSSDTAQVEETPTLSDCVRRGRKRRFPDSGSIHASTKRTLRSTSGAHNDRSNSNYKANFMNWSVAADNLEPTIGGLIRKLMEIYNDRCEDEDQGIPKTLEDFCIHWVSQSTRKEGFEVMTASSTKDLGRTWNFFHKEFSGNPSDDNIVVELWKELKDAFTQFESNRLQVALDVPTGKRSKSKRSIGR</sequence>
<feature type="compositionally biased region" description="Low complexity" evidence="1">
    <location>
        <begin position="103"/>
        <end position="116"/>
    </location>
</feature>
<organism evidence="2 3">
    <name type="scientific">Bimuria novae-zelandiae CBS 107.79</name>
    <dbReference type="NCBI Taxonomy" id="1447943"/>
    <lineage>
        <taxon>Eukaryota</taxon>
        <taxon>Fungi</taxon>
        <taxon>Dikarya</taxon>
        <taxon>Ascomycota</taxon>
        <taxon>Pezizomycotina</taxon>
        <taxon>Dothideomycetes</taxon>
        <taxon>Pleosporomycetidae</taxon>
        <taxon>Pleosporales</taxon>
        <taxon>Massarineae</taxon>
        <taxon>Didymosphaeriaceae</taxon>
        <taxon>Bimuria</taxon>
    </lineage>
</organism>
<keyword evidence="3" id="KW-1185">Reference proteome</keyword>
<dbReference type="EMBL" id="ML976695">
    <property type="protein sequence ID" value="KAF1971134.1"/>
    <property type="molecule type" value="Genomic_DNA"/>
</dbReference>
<protein>
    <submittedName>
        <fullName evidence="2">Uncharacterized protein</fullName>
    </submittedName>
</protein>
<evidence type="ECO:0000313" key="2">
    <source>
        <dbReference type="EMBL" id="KAF1971134.1"/>
    </source>
</evidence>
<dbReference type="AlphaFoldDB" id="A0A6A5V2A1"/>
<feature type="region of interest" description="Disordered" evidence="1">
    <location>
        <begin position="102"/>
        <end position="163"/>
    </location>
</feature>
<evidence type="ECO:0000256" key="1">
    <source>
        <dbReference type="SAM" id="MobiDB-lite"/>
    </source>
</evidence>